<sequence>MWGLASLCLRRYLGRMTDSAAIPVPPQPQRVRKPDWIRVKAPT</sequence>
<name>A0ABV9EVH7_9SPHN</name>
<evidence type="ECO:0000313" key="2">
    <source>
        <dbReference type="Proteomes" id="UP001595957"/>
    </source>
</evidence>
<evidence type="ECO:0000313" key="1">
    <source>
        <dbReference type="EMBL" id="MFC4593427.1"/>
    </source>
</evidence>
<proteinExistence type="predicted"/>
<organism evidence="1 2">
    <name type="scientific">Sphingobium tyrosinilyticum</name>
    <dbReference type="NCBI Taxonomy" id="2715436"/>
    <lineage>
        <taxon>Bacteria</taxon>
        <taxon>Pseudomonadati</taxon>
        <taxon>Pseudomonadota</taxon>
        <taxon>Alphaproteobacteria</taxon>
        <taxon>Sphingomonadales</taxon>
        <taxon>Sphingomonadaceae</taxon>
        <taxon>Sphingobium</taxon>
    </lineage>
</organism>
<dbReference type="EMBL" id="JBHSFZ010000006">
    <property type="protein sequence ID" value="MFC4593427.1"/>
    <property type="molecule type" value="Genomic_DNA"/>
</dbReference>
<feature type="non-terminal residue" evidence="1">
    <location>
        <position position="43"/>
    </location>
</feature>
<protein>
    <submittedName>
        <fullName evidence="1">Lipoyl synthase</fullName>
    </submittedName>
</protein>
<accession>A0ABV9EVH7</accession>
<dbReference type="Proteomes" id="UP001595957">
    <property type="component" value="Unassembled WGS sequence"/>
</dbReference>
<comment type="caution">
    <text evidence="1">The sequence shown here is derived from an EMBL/GenBank/DDBJ whole genome shotgun (WGS) entry which is preliminary data.</text>
</comment>
<keyword evidence="2" id="KW-1185">Reference proteome</keyword>
<gene>
    <name evidence="1" type="ORF">ACFO3E_04350</name>
</gene>
<reference evidence="2" key="1">
    <citation type="journal article" date="2019" name="Int. J. Syst. Evol. Microbiol.">
        <title>The Global Catalogue of Microorganisms (GCM) 10K type strain sequencing project: providing services to taxonomists for standard genome sequencing and annotation.</title>
        <authorList>
            <consortium name="The Broad Institute Genomics Platform"/>
            <consortium name="The Broad Institute Genome Sequencing Center for Infectious Disease"/>
            <person name="Wu L."/>
            <person name="Ma J."/>
        </authorList>
    </citation>
    <scope>NUCLEOTIDE SEQUENCE [LARGE SCALE GENOMIC DNA]</scope>
    <source>
        <strain evidence="2">NBRC 103632</strain>
    </source>
</reference>